<evidence type="ECO:0000313" key="3">
    <source>
        <dbReference type="Proteomes" id="UP000051326"/>
    </source>
</evidence>
<dbReference type="EMBL" id="CYSR01000021">
    <property type="protein sequence ID" value="CUH99859.1"/>
    <property type="molecule type" value="Genomic_DNA"/>
</dbReference>
<name>A0A0P1HLL2_9RHOB</name>
<dbReference type="AlphaFoldDB" id="A0A0P1HLL2"/>
<dbReference type="InterPro" id="IPR025484">
    <property type="entry name" value="DUF4376"/>
</dbReference>
<evidence type="ECO:0000313" key="2">
    <source>
        <dbReference type="EMBL" id="CUH99859.1"/>
    </source>
</evidence>
<accession>A0A0P1HLL2</accession>
<reference evidence="2 3" key="1">
    <citation type="submission" date="2015-09" db="EMBL/GenBank/DDBJ databases">
        <authorList>
            <consortium name="Swine Surveillance"/>
        </authorList>
    </citation>
    <scope>NUCLEOTIDE SEQUENCE [LARGE SCALE GENOMIC DNA]</scope>
    <source>
        <strain evidence="2 3">CECT 8399</strain>
    </source>
</reference>
<gene>
    <name evidence="2" type="ORF">PHA8399_01985</name>
</gene>
<dbReference type="Proteomes" id="UP000051326">
    <property type="component" value="Unassembled WGS sequence"/>
</dbReference>
<dbReference type="STRING" id="1396826.PHA8399_01985"/>
<dbReference type="Pfam" id="PF14301">
    <property type="entry name" value="DUF4376"/>
    <property type="match status" value="1"/>
</dbReference>
<dbReference type="RefSeq" id="WP_058285973.1">
    <property type="nucleotide sequence ID" value="NZ_CYSR01000021.1"/>
</dbReference>
<sequence length="141" mass="14836">MTFTLNITTAEQRTAATREALLADVAGIRWQRETGGITLQDGSVVATDERSTAKLTATVTSLQNGMVTAPINFKFPQGWQPVSQAEIEAVAAAVAQHVQSCFDAELTVSGQIDALTDAEVLTFDVAAAFAAAMEMALETGT</sequence>
<organism evidence="2 3">
    <name type="scientific">Leisingera aquaemixtae</name>
    <dbReference type="NCBI Taxonomy" id="1396826"/>
    <lineage>
        <taxon>Bacteria</taxon>
        <taxon>Pseudomonadati</taxon>
        <taxon>Pseudomonadota</taxon>
        <taxon>Alphaproteobacteria</taxon>
        <taxon>Rhodobacterales</taxon>
        <taxon>Roseobacteraceae</taxon>
        <taxon>Leisingera</taxon>
    </lineage>
</organism>
<feature type="domain" description="DUF4376" evidence="1">
    <location>
        <begin position="17"/>
        <end position="124"/>
    </location>
</feature>
<proteinExistence type="predicted"/>
<protein>
    <recommendedName>
        <fullName evidence="1">DUF4376 domain-containing protein</fullName>
    </recommendedName>
</protein>
<evidence type="ECO:0000259" key="1">
    <source>
        <dbReference type="Pfam" id="PF14301"/>
    </source>
</evidence>